<name>A0A5B7HKE4_PORTR</name>
<keyword evidence="3" id="KW-1185">Reference proteome</keyword>
<evidence type="ECO:0000313" key="2">
    <source>
        <dbReference type="EMBL" id="MPC70219.1"/>
    </source>
</evidence>
<sequence length="96" mass="11099">MSGPLLLPSFPPSQHQWKLCDFSRADLAIIAIALDEERKQMERQQDRSKAGRVEEDCGHTGALTPQSFRSKYLLNVWEWTKSGARAERERHCESFH</sequence>
<proteinExistence type="predicted"/>
<organism evidence="2 3">
    <name type="scientific">Portunus trituberculatus</name>
    <name type="common">Swimming crab</name>
    <name type="synonym">Neptunus trituberculatus</name>
    <dbReference type="NCBI Taxonomy" id="210409"/>
    <lineage>
        <taxon>Eukaryota</taxon>
        <taxon>Metazoa</taxon>
        <taxon>Ecdysozoa</taxon>
        <taxon>Arthropoda</taxon>
        <taxon>Crustacea</taxon>
        <taxon>Multicrustacea</taxon>
        <taxon>Malacostraca</taxon>
        <taxon>Eumalacostraca</taxon>
        <taxon>Eucarida</taxon>
        <taxon>Decapoda</taxon>
        <taxon>Pleocyemata</taxon>
        <taxon>Brachyura</taxon>
        <taxon>Eubrachyura</taxon>
        <taxon>Portunoidea</taxon>
        <taxon>Portunidae</taxon>
        <taxon>Portuninae</taxon>
        <taxon>Portunus</taxon>
    </lineage>
</organism>
<accession>A0A5B7HKE4</accession>
<comment type="caution">
    <text evidence="2">The sequence shown here is derived from an EMBL/GenBank/DDBJ whole genome shotgun (WGS) entry which is preliminary data.</text>
</comment>
<evidence type="ECO:0000313" key="3">
    <source>
        <dbReference type="Proteomes" id="UP000324222"/>
    </source>
</evidence>
<dbReference type="Proteomes" id="UP000324222">
    <property type="component" value="Unassembled WGS sequence"/>
</dbReference>
<dbReference type="AlphaFoldDB" id="A0A5B7HKE4"/>
<protein>
    <submittedName>
        <fullName evidence="2">Uncharacterized protein</fullName>
    </submittedName>
</protein>
<evidence type="ECO:0000256" key="1">
    <source>
        <dbReference type="SAM" id="MobiDB-lite"/>
    </source>
</evidence>
<dbReference type="EMBL" id="VSRR010030770">
    <property type="protein sequence ID" value="MPC70219.1"/>
    <property type="molecule type" value="Genomic_DNA"/>
</dbReference>
<reference evidence="2 3" key="1">
    <citation type="submission" date="2019-05" db="EMBL/GenBank/DDBJ databases">
        <title>Another draft genome of Portunus trituberculatus and its Hox gene families provides insights of decapod evolution.</title>
        <authorList>
            <person name="Jeong J.-H."/>
            <person name="Song I."/>
            <person name="Kim S."/>
            <person name="Choi T."/>
            <person name="Kim D."/>
            <person name="Ryu S."/>
            <person name="Kim W."/>
        </authorList>
    </citation>
    <scope>NUCLEOTIDE SEQUENCE [LARGE SCALE GENOMIC DNA]</scope>
    <source>
        <tissue evidence="2">Muscle</tissue>
    </source>
</reference>
<feature type="compositionally biased region" description="Basic and acidic residues" evidence="1">
    <location>
        <begin position="39"/>
        <end position="58"/>
    </location>
</feature>
<feature type="region of interest" description="Disordered" evidence="1">
    <location>
        <begin position="39"/>
        <end position="61"/>
    </location>
</feature>
<gene>
    <name evidence="2" type="ORF">E2C01_064461</name>
</gene>